<reference evidence="3" key="1">
    <citation type="submission" date="2021-01" db="EMBL/GenBank/DDBJ databases">
        <authorList>
            <person name="Corre E."/>
            <person name="Pelletier E."/>
            <person name="Niang G."/>
            <person name="Scheremetjew M."/>
            <person name="Finn R."/>
            <person name="Kale V."/>
            <person name="Holt S."/>
            <person name="Cochrane G."/>
            <person name="Meng A."/>
            <person name="Brown T."/>
            <person name="Cohen L."/>
        </authorList>
    </citation>
    <scope>NUCLEOTIDE SEQUENCE</scope>
    <source>
        <strain evidence="3">GSBS06</strain>
    </source>
</reference>
<evidence type="ECO:0000313" key="3">
    <source>
        <dbReference type="EMBL" id="CAE0432866.1"/>
    </source>
</evidence>
<dbReference type="AlphaFoldDB" id="A0A7S3LNL7"/>
<feature type="compositionally biased region" description="Polar residues" evidence="1">
    <location>
        <begin position="674"/>
        <end position="692"/>
    </location>
</feature>
<keyword evidence="2" id="KW-0812">Transmembrane</keyword>
<feature type="compositionally biased region" description="Polar residues" evidence="1">
    <location>
        <begin position="646"/>
        <end position="664"/>
    </location>
</feature>
<feature type="compositionally biased region" description="Polar residues" evidence="1">
    <location>
        <begin position="930"/>
        <end position="940"/>
    </location>
</feature>
<feature type="compositionally biased region" description="Polar residues" evidence="1">
    <location>
        <begin position="854"/>
        <end position="868"/>
    </location>
</feature>
<feature type="compositionally biased region" description="Basic residues" evidence="1">
    <location>
        <begin position="80"/>
        <end position="92"/>
    </location>
</feature>
<feature type="region of interest" description="Disordered" evidence="1">
    <location>
        <begin position="78"/>
        <end position="150"/>
    </location>
</feature>
<accession>A0A7S3LNL7</accession>
<evidence type="ECO:0000256" key="2">
    <source>
        <dbReference type="SAM" id="Phobius"/>
    </source>
</evidence>
<dbReference type="EMBL" id="HBIN01004497">
    <property type="protein sequence ID" value="CAE0432866.1"/>
    <property type="molecule type" value="Transcribed_RNA"/>
</dbReference>
<feature type="compositionally biased region" description="Low complexity" evidence="1">
    <location>
        <begin position="875"/>
        <end position="892"/>
    </location>
</feature>
<evidence type="ECO:0000256" key="1">
    <source>
        <dbReference type="SAM" id="MobiDB-lite"/>
    </source>
</evidence>
<feature type="region of interest" description="Disordered" evidence="1">
    <location>
        <begin position="562"/>
        <end position="801"/>
    </location>
</feature>
<feature type="compositionally biased region" description="Basic residues" evidence="1">
    <location>
        <begin position="754"/>
        <end position="765"/>
    </location>
</feature>
<feature type="compositionally biased region" description="Basic and acidic residues" evidence="1">
    <location>
        <begin position="562"/>
        <end position="578"/>
    </location>
</feature>
<proteinExistence type="predicted"/>
<feature type="compositionally biased region" description="Polar residues" evidence="1">
    <location>
        <begin position="714"/>
        <end position="753"/>
    </location>
</feature>
<feature type="transmembrane region" description="Helical" evidence="2">
    <location>
        <begin position="22"/>
        <end position="41"/>
    </location>
</feature>
<feature type="compositionally biased region" description="Basic and acidic residues" evidence="1">
    <location>
        <begin position="586"/>
        <end position="601"/>
    </location>
</feature>
<sequence length="940" mass="103873">MKGGTYDAIMTPYDVFPHLPPMALEFVFGVVVLLFLRQLLFKPFDLNSSEKELDLESEFEVKVKDSFKESAITTTEATKGTKKIKNKKKGKKVNTSPLASSITDVRSESIDHHDVRSESTDSTDAVGLDDEDKFPNRYTESMSPDSAPPLPVDVDVDVEVEHIKVLHSLWQEEKEKIQSSSMHMFSLVPSFIIMSFLEPRDVAVCRLASLDFWGWLCRKTDHSVGPGPRVVVPCKNQSPRGRKANNPLDNIFTSSMSHSDSCLDIVLDLLPNISINEVGLITSITSPFKNAKELCDGIVDLALLRRRPDYAFLFISIILQTVCPNGKVADSVEAANTNPSSYYEPVYSFFYNSICSSLFSTGSGSEISIKTPLSSKGGVVKYQLNNIHTITSRTQHASKKKSGGARSLLDWIDTQTVDSSKFQFLDQIPGVTFCNRAIAFLSTVSAQQVRGYVVSSTLTALVRCHLGTITWAVSRAYLSLSANVPKSPKKNTNSYSSRSSKDKVRASSSDEVLLSPLLKSSSIIIESEAMSITTATQAVDKISEGVALYDSRTEDVIKIKHDSMTVNPKPDRDRRDVKNAQTTNSRFERRNSVIKKEESNSKKYRKKKNQQPLVEVRTNLTKAPTHILRRNSNSDKSIGSAASGESKFSGNGKSSSTWNNQEHQPTLRKRRSLSLDTNPMNLDTGNVLTTAIGSPHSIGLGPNHNQRQQQRNNSGKQGTRGNQNSNDNRGVSTSTSPRNANYQSQSDTSNSNKRNNRLRHTKGKQPHQNNNKNRGKRGGRGSHQNHGQRRRATSSNVVNSNTKIIRKFAQRGGNGKPNIHIDTFSGSAMNAMAAPFIPSSAQAQQNRNHESDQPLRSPTTNQSYSIFQPSYGGEPQSSSKLSSFPKESWSSPPTSPTMNRPSLSPSNKEPKVQRTPSFKRLESVGDMEPLTTSVDLSFLD</sequence>
<keyword evidence="2" id="KW-1133">Transmembrane helix</keyword>
<feature type="compositionally biased region" description="Polar residues" evidence="1">
    <location>
        <begin position="896"/>
        <end position="907"/>
    </location>
</feature>
<feature type="compositionally biased region" description="Polar residues" evidence="1">
    <location>
        <begin position="93"/>
        <end position="104"/>
    </location>
</feature>
<gene>
    <name evidence="3" type="ORF">ASTO00021_LOCUS3184</name>
</gene>
<organism evidence="3">
    <name type="scientific">Aplanochytrium stocchinoi</name>
    <dbReference type="NCBI Taxonomy" id="215587"/>
    <lineage>
        <taxon>Eukaryota</taxon>
        <taxon>Sar</taxon>
        <taxon>Stramenopiles</taxon>
        <taxon>Bigyra</taxon>
        <taxon>Labyrinthulomycetes</taxon>
        <taxon>Thraustochytrida</taxon>
        <taxon>Thraustochytriidae</taxon>
        <taxon>Aplanochytrium</taxon>
    </lineage>
</organism>
<name>A0A7S3LNL7_9STRA</name>
<feature type="compositionally biased region" description="Low complexity" evidence="1">
    <location>
        <begin position="703"/>
        <end position="713"/>
    </location>
</feature>
<keyword evidence="2" id="KW-0472">Membrane</keyword>
<feature type="region of interest" description="Disordered" evidence="1">
    <location>
        <begin position="840"/>
        <end position="940"/>
    </location>
</feature>
<protein>
    <submittedName>
        <fullName evidence="3">Uncharacterized protein</fullName>
    </submittedName>
</protein>
<feature type="compositionally biased region" description="Basic and acidic residues" evidence="1">
    <location>
        <begin position="105"/>
        <end position="119"/>
    </location>
</feature>